<protein>
    <submittedName>
        <fullName evidence="2">Uncharacterized protein</fullName>
    </submittedName>
</protein>
<feature type="signal peptide" evidence="1">
    <location>
        <begin position="1"/>
        <end position="20"/>
    </location>
</feature>
<evidence type="ECO:0000313" key="2">
    <source>
        <dbReference type="EMBL" id="MBC2603675.1"/>
    </source>
</evidence>
<proteinExistence type="predicted"/>
<evidence type="ECO:0000256" key="1">
    <source>
        <dbReference type="SAM" id="SignalP"/>
    </source>
</evidence>
<sequence>MKTLLSSLFLSALLLPAAPAANETAPSSELTNQEFLFKVIRYLYRWHLDEKDAQIVLEDGDAIFLVREDGLAPDSDDNSRFATIVLPQIDYTLSLKKADYAIPELGLEAHADTFEIVNVARISPEEMDDFEEIRIPFATIQQYSHEKRNEAQFAEGELLTAMRKEARHEILAYIQSRQEQGLPVDFHGYDTFAEFLAADQEIHLAPLPEVANDVWIFWETGGLLLHFSSELELNDPKLWGNDFLTLDLYDIDEQTVVSLDEVAGSNAYLTRDQVGRILYNCIVLGKRIVLEPGETPAKDGS</sequence>
<keyword evidence="1" id="KW-0732">Signal</keyword>
<feature type="chain" id="PRO_5031116374" evidence="1">
    <location>
        <begin position="21"/>
        <end position="301"/>
    </location>
</feature>
<name>A0A7X1B3D3_9BACT</name>
<gene>
    <name evidence="2" type="ORF">H5P30_17980</name>
</gene>
<reference evidence="2 3" key="1">
    <citation type="submission" date="2020-07" db="EMBL/GenBank/DDBJ databases">
        <authorList>
            <person name="Feng X."/>
        </authorList>
    </citation>
    <scope>NUCLEOTIDE SEQUENCE [LARGE SCALE GENOMIC DNA]</scope>
    <source>
        <strain evidence="2 3">JCM14086</strain>
    </source>
</reference>
<evidence type="ECO:0000313" key="3">
    <source>
        <dbReference type="Proteomes" id="UP000525652"/>
    </source>
</evidence>
<dbReference type="Proteomes" id="UP000525652">
    <property type="component" value="Unassembled WGS sequence"/>
</dbReference>
<accession>A0A7X1B3D3</accession>
<comment type="caution">
    <text evidence="2">The sequence shown here is derived from an EMBL/GenBank/DDBJ whole genome shotgun (WGS) entry which is preliminary data.</text>
</comment>
<organism evidence="2 3">
    <name type="scientific">Puniceicoccus vermicola</name>
    <dbReference type="NCBI Taxonomy" id="388746"/>
    <lineage>
        <taxon>Bacteria</taxon>
        <taxon>Pseudomonadati</taxon>
        <taxon>Verrucomicrobiota</taxon>
        <taxon>Opitutia</taxon>
        <taxon>Puniceicoccales</taxon>
        <taxon>Puniceicoccaceae</taxon>
        <taxon>Puniceicoccus</taxon>
    </lineage>
</organism>
<dbReference type="RefSeq" id="WP_185694301.1">
    <property type="nucleotide sequence ID" value="NZ_JACHVA010000128.1"/>
</dbReference>
<dbReference type="AlphaFoldDB" id="A0A7X1B3D3"/>
<dbReference type="EMBL" id="JACHVA010000128">
    <property type="protein sequence ID" value="MBC2603675.1"/>
    <property type="molecule type" value="Genomic_DNA"/>
</dbReference>
<keyword evidence="3" id="KW-1185">Reference proteome</keyword>